<dbReference type="EC" id="2.7.7.65" evidence="2"/>
<dbReference type="GO" id="GO:0043709">
    <property type="term" value="P:cell adhesion involved in single-species biofilm formation"/>
    <property type="evidence" value="ECO:0007669"/>
    <property type="project" value="TreeGrafter"/>
</dbReference>
<dbReference type="SUPFAM" id="SSF55073">
    <property type="entry name" value="Nucleotide cyclase"/>
    <property type="match status" value="1"/>
</dbReference>
<name>A0A1R4HI55_9GAMM</name>
<dbReference type="Pfam" id="PF20975">
    <property type="entry name" value="DGCcoil"/>
    <property type="match status" value="1"/>
</dbReference>
<dbReference type="InterPro" id="IPR029787">
    <property type="entry name" value="Nucleotide_cyclase"/>
</dbReference>
<dbReference type="NCBIfam" id="TIGR00254">
    <property type="entry name" value="GGDEF"/>
    <property type="match status" value="1"/>
</dbReference>
<dbReference type="InterPro" id="IPR048516">
    <property type="entry name" value="DGCcoil"/>
</dbReference>
<dbReference type="GO" id="GO:0052621">
    <property type="term" value="F:diguanylate cyclase activity"/>
    <property type="evidence" value="ECO:0007669"/>
    <property type="project" value="UniProtKB-EC"/>
</dbReference>
<evidence type="ECO:0000256" key="1">
    <source>
        <dbReference type="ARBA" id="ARBA00001946"/>
    </source>
</evidence>
<comment type="catalytic activity">
    <reaction evidence="3">
        <text>2 GTP = 3',3'-c-di-GMP + 2 diphosphate</text>
        <dbReference type="Rhea" id="RHEA:24898"/>
        <dbReference type="ChEBI" id="CHEBI:33019"/>
        <dbReference type="ChEBI" id="CHEBI:37565"/>
        <dbReference type="ChEBI" id="CHEBI:58805"/>
        <dbReference type="EC" id="2.7.7.65"/>
    </reaction>
</comment>
<sequence length="513" mass="58081">MGFFTKDTDQDKWKDKYLKLFDEQQKLAITESEKQALLCKTIIRLSLAASGFDAQLDAHLQSIRDHLERGIDSNALKQDLENFATALGDINTLSSGKPSPGTGLLFDFLLRQYTSTAHQAALQALKAVSESSEAVNHEQLFGTILAIINTDLSAADASDVMANQIDIKIVSGQLLRLLDGIDIPTVFSQQAQTVKQELLAVNSPTPFRVVLDKSIDLLLKVKQHNQLERQDIDKFLTHITEQLTELGQTVHGASESAMESELMRSRLDQSVSAQMEALQISSSNATKLESLKEIINERLMCITLEIQDHTQKETVHRKKTQLQLEELTLKVKHMEAESRELKLKLELANAQALRDALTGLPNRLAYEERLQNEFARWKRYHMPLSMIIWDIDLFKRVNDEFGHKYGDEVLKIISKKLSEHCRETDFVSRFGGEEFTMLLPNTDKQMAIRLANQLRYIIEQTDFNFNGKQFTPITISCGVTEFIADDSAETAFDRADNALYKAKQQGRNLCCDD</sequence>
<dbReference type="PROSITE" id="PS50887">
    <property type="entry name" value="GGDEF"/>
    <property type="match status" value="1"/>
</dbReference>
<dbReference type="FunFam" id="3.30.70.270:FF:000001">
    <property type="entry name" value="Diguanylate cyclase domain protein"/>
    <property type="match status" value="1"/>
</dbReference>
<evidence type="ECO:0000313" key="7">
    <source>
        <dbReference type="Proteomes" id="UP000195442"/>
    </source>
</evidence>
<dbReference type="InterPro" id="IPR000160">
    <property type="entry name" value="GGDEF_dom"/>
</dbReference>
<keyword evidence="7" id="KW-1185">Reference proteome</keyword>
<comment type="cofactor">
    <cofactor evidence="1">
        <name>Mg(2+)</name>
        <dbReference type="ChEBI" id="CHEBI:18420"/>
    </cofactor>
</comment>
<reference evidence="7" key="1">
    <citation type="submission" date="2017-02" db="EMBL/GenBank/DDBJ databases">
        <authorList>
            <person name="Daims H."/>
        </authorList>
    </citation>
    <scope>NUCLEOTIDE SEQUENCE [LARGE SCALE GENOMIC DNA]</scope>
</reference>
<feature type="coiled-coil region" evidence="4">
    <location>
        <begin position="317"/>
        <end position="351"/>
    </location>
</feature>
<dbReference type="AlphaFoldDB" id="A0A1R4HI55"/>
<dbReference type="Proteomes" id="UP000195442">
    <property type="component" value="Unassembled WGS sequence"/>
</dbReference>
<dbReference type="GO" id="GO:1902201">
    <property type="term" value="P:negative regulation of bacterial-type flagellum-dependent cell motility"/>
    <property type="evidence" value="ECO:0007669"/>
    <property type="project" value="TreeGrafter"/>
</dbReference>
<proteinExistence type="predicted"/>
<protein>
    <recommendedName>
        <fullName evidence="2">diguanylate cyclase</fullName>
        <ecNumber evidence="2">2.7.7.65</ecNumber>
    </recommendedName>
</protein>
<dbReference type="Pfam" id="PF00990">
    <property type="entry name" value="GGDEF"/>
    <property type="match status" value="1"/>
</dbReference>
<dbReference type="SMART" id="SM00267">
    <property type="entry name" value="GGDEF"/>
    <property type="match status" value="1"/>
</dbReference>
<dbReference type="Gene3D" id="3.30.70.270">
    <property type="match status" value="1"/>
</dbReference>
<feature type="domain" description="GGDEF" evidence="5">
    <location>
        <begin position="382"/>
        <end position="513"/>
    </location>
</feature>
<dbReference type="InterPro" id="IPR050469">
    <property type="entry name" value="Diguanylate_Cyclase"/>
</dbReference>
<evidence type="ECO:0000313" key="6">
    <source>
        <dbReference type="EMBL" id="SJM95560.1"/>
    </source>
</evidence>
<dbReference type="GO" id="GO:0005886">
    <property type="term" value="C:plasma membrane"/>
    <property type="evidence" value="ECO:0007669"/>
    <property type="project" value="TreeGrafter"/>
</dbReference>
<dbReference type="OrthoDB" id="9812260at2"/>
<evidence type="ECO:0000256" key="2">
    <source>
        <dbReference type="ARBA" id="ARBA00012528"/>
    </source>
</evidence>
<dbReference type="RefSeq" id="WP_087148272.1">
    <property type="nucleotide sequence ID" value="NZ_FUKJ01000429.1"/>
</dbReference>
<dbReference type="PANTHER" id="PTHR45138:SF9">
    <property type="entry name" value="DIGUANYLATE CYCLASE DGCM-RELATED"/>
    <property type="match status" value="1"/>
</dbReference>
<organism evidence="6 7">
    <name type="scientific">Crenothrix polyspora</name>
    <dbReference type="NCBI Taxonomy" id="360316"/>
    <lineage>
        <taxon>Bacteria</taxon>
        <taxon>Pseudomonadati</taxon>
        <taxon>Pseudomonadota</taxon>
        <taxon>Gammaproteobacteria</taxon>
        <taxon>Methylococcales</taxon>
        <taxon>Crenotrichaceae</taxon>
        <taxon>Crenothrix</taxon>
    </lineage>
</organism>
<accession>A0A1R4HI55</accession>
<dbReference type="CDD" id="cd01949">
    <property type="entry name" value="GGDEF"/>
    <property type="match status" value="1"/>
</dbReference>
<gene>
    <name evidence="6" type="ORF">CRENPOLYSF2_640003</name>
</gene>
<evidence type="ECO:0000256" key="4">
    <source>
        <dbReference type="SAM" id="Coils"/>
    </source>
</evidence>
<keyword evidence="4" id="KW-0175">Coiled coil</keyword>
<dbReference type="InterPro" id="IPR043128">
    <property type="entry name" value="Rev_trsase/Diguanyl_cyclase"/>
</dbReference>
<evidence type="ECO:0000259" key="5">
    <source>
        <dbReference type="PROSITE" id="PS50887"/>
    </source>
</evidence>
<evidence type="ECO:0000256" key="3">
    <source>
        <dbReference type="ARBA" id="ARBA00034247"/>
    </source>
</evidence>
<dbReference type="PANTHER" id="PTHR45138">
    <property type="entry name" value="REGULATORY COMPONENTS OF SENSORY TRANSDUCTION SYSTEM"/>
    <property type="match status" value="1"/>
</dbReference>
<dbReference type="EMBL" id="FUKJ01000429">
    <property type="protein sequence ID" value="SJM95560.1"/>
    <property type="molecule type" value="Genomic_DNA"/>
</dbReference>